<organism evidence="3 4">
    <name type="scientific">Nocardioides islandensis</name>
    <dbReference type="NCBI Taxonomy" id="433663"/>
    <lineage>
        <taxon>Bacteria</taxon>
        <taxon>Bacillati</taxon>
        <taxon>Actinomycetota</taxon>
        <taxon>Actinomycetes</taxon>
        <taxon>Propionibacteriales</taxon>
        <taxon>Nocardioidaceae</taxon>
        <taxon>Nocardioides</taxon>
    </lineage>
</organism>
<name>A0A930VG21_9ACTN</name>
<comment type="caution">
    <text evidence="3">The sequence shown here is derived from an EMBL/GenBank/DDBJ whole genome shotgun (WGS) entry which is preliminary data.</text>
</comment>
<gene>
    <name evidence="3" type="ORF">ISU07_12470</name>
</gene>
<reference evidence="3" key="1">
    <citation type="submission" date="2020-11" db="EMBL/GenBank/DDBJ databases">
        <title>Nocardioides sp. nov., isolated from Soil of Cynanchum wilfordii Hemsley rhizosphere.</title>
        <authorList>
            <person name="Lee J.-S."/>
            <person name="Suh M.K."/>
            <person name="Kim J.-S."/>
        </authorList>
    </citation>
    <scope>NUCLEOTIDE SEQUENCE</scope>
    <source>
        <strain evidence="3">KCTC 19275</strain>
    </source>
</reference>
<accession>A0A930VG21</accession>
<protein>
    <submittedName>
        <fullName evidence="3">Uncharacterized protein</fullName>
    </submittedName>
</protein>
<evidence type="ECO:0000256" key="1">
    <source>
        <dbReference type="SAM" id="MobiDB-lite"/>
    </source>
</evidence>
<proteinExistence type="predicted"/>
<evidence type="ECO:0000313" key="4">
    <source>
        <dbReference type="Proteomes" id="UP000640489"/>
    </source>
</evidence>
<sequence>MTEYGGYSAPPVPPPPGDEDEKKSDQPVEIPLWAIVAAGVVALALVVVAAVMVLRPPGRDEGPVGPLPTSKPSYPATWNPKIKPIADKAAVMRSLDFDHPVPVRFLTSKKFDKTLTGEGEEFTREDRAQLEHQTALLRALGLVTGDLDLAEAASSGSSGGVLAYYDFEDERITVRGKKITPAVRVTLVHELTHVLDDQNFQVGDRLDKLEKQAEKGPDTPAAAVLRAMVEGDARRVESVYRGSLREADRRVLARYEHRQFVEAQERVGDDVPPLLVTQASAPYVLGEGLMQTLATNGGNDSVDRLFRKPPVHDSILLDPYRVIRRDTGATKVAVPSLAAGEKEFVSGELGVLSWYFMLAERLPLGQALTAADGWGGDAYVAFDRGDTTCAKLAFAGRTKEATSRMRSALDQWAAAAPGEQTVTSAGGLVRVASCDPGTGVSDAADTSQAALGLLATRAAALVAIAKQGATLEAASCVVSKLLATFSVDQLNDPEYVQLPSVQAQLYQIGVSCR</sequence>
<dbReference type="EMBL" id="JADKPN010000007">
    <property type="protein sequence ID" value="MBF4763942.1"/>
    <property type="molecule type" value="Genomic_DNA"/>
</dbReference>
<keyword evidence="4" id="KW-1185">Reference proteome</keyword>
<dbReference type="AlphaFoldDB" id="A0A930VG21"/>
<keyword evidence="2" id="KW-0472">Membrane</keyword>
<feature type="transmembrane region" description="Helical" evidence="2">
    <location>
        <begin position="30"/>
        <end position="54"/>
    </location>
</feature>
<feature type="region of interest" description="Disordered" evidence="1">
    <location>
        <begin position="1"/>
        <end position="25"/>
    </location>
</feature>
<dbReference type="Proteomes" id="UP000640489">
    <property type="component" value="Unassembled WGS sequence"/>
</dbReference>
<evidence type="ECO:0000256" key="2">
    <source>
        <dbReference type="SAM" id="Phobius"/>
    </source>
</evidence>
<evidence type="ECO:0000313" key="3">
    <source>
        <dbReference type="EMBL" id="MBF4763942.1"/>
    </source>
</evidence>
<keyword evidence="2" id="KW-0812">Transmembrane</keyword>
<keyword evidence="2" id="KW-1133">Transmembrane helix</keyword>
<dbReference type="RefSeq" id="WP_194707138.1">
    <property type="nucleotide sequence ID" value="NZ_JADKPN010000007.1"/>
</dbReference>